<reference evidence="2" key="1">
    <citation type="journal article" date="2023" name="G3 (Bethesda)">
        <title>A reference genome for the long-term kleptoplast-retaining sea slug Elysia crispata morphotype clarki.</title>
        <authorList>
            <person name="Eastman K.E."/>
            <person name="Pendleton A.L."/>
            <person name="Shaikh M.A."/>
            <person name="Suttiyut T."/>
            <person name="Ogas R."/>
            <person name="Tomko P."/>
            <person name="Gavelis G."/>
            <person name="Widhalm J.R."/>
            <person name="Wisecaver J.H."/>
        </authorList>
    </citation>
    <scope>NUCLEOTIDE SEQUENCE</scope>
    <source>
        <strain evidence="2">ECLA1</strain>
    </source>
</reference>
<organism evidence="2 3">
    <name type="scientific">Elysia crispata</name>
    <name type="common">lettuce slug</name>
    <dbReference type="NCBI Taxonomy" id="231223"/>
    <lineage>
        <taxon>Eukaryota</taxon>
        <taxon>Metazoa</taxon>
        <taxon>Spiralia</taxon>
        <taxon>Lophotrochozoa</taxon>
        <taxon>Mollusca</taxon>
        <taxon>Gastropoda</taxon>
        <taxon>Heterobranchia</taxon>
        <taxon>Euthyneura</taxon>
        <taxon>Panpulmonata</taxon>
        <taxon>Sacoglossa</taxon>
        <taxon>Placobranchoidea</taxon>
        <taxon>Plakobranchidae</taxon>
        <taxon>Elysia</taxon>
    </lineage>
</organism>
<feature type="compositionally biased region" description="Basic and acidic residues" evidence="1">
    <location>
        <begin position="94"/>
        <end position="106"/>
    </location>
</feature>
<evidence type="ECO:0000256" key="1">
    <source>
        <dbReference type="SAM" id="MobiDB-lite"/>
    </source>
</evidence>
<protein>
    <submittedName>
        <fullName evidence="2">Uncharacterized protein</fullName>
    </submittedName>
</protein>
<dbReference type="AlphaFoldDB" id="A0AAE0Y237"/>
<keyword evidence="3" id="KW-1185">Reference proteome</keyword>
<gene>
    <name evidence="2" type="ORF">RRG08_013592</name>
</gene>
<evidence type="ECO:0000313" key="2">
    <source>
        <dbReference type="EMBL" id="KAK3730297.1"/>
    </source>
</evidence>
<feature type="region of interest" description="Disordered" evidence="1">
    <location>
        <begin position="63"/>
        <end position="121"/>
    </location>
</feature>
<name>A0AAE0Y237_9GAST</name>
<proteinExistence type="predicted"/>
<evidence type="ECO:0000313" key="3">
    <source>
        <dbReference type="Proteomes" id="UP001283361"/>
    </source>
</evidence>
<comment type="caution">
    <text evidence="2">The sequence shown here is derived from an EMBL/GenBank/DDBJ whole genome shotgun (WGS) entry which is preliminary data.</text>
</comment>
<dbReference type="EMBL" id="JAWDGP010007084">
    <property type="protein sequence ID" value="KAK3730297.1"/>
    <property type="molecule type" value="Genomic_DNA"/>
</dbReference>
<dbReference type="Proteomes" id="UP001283361">
    <property type="component" value="Unassembled WGS sequence"/>
</dbReference>
<sequence>MTRFVKARSIEVRTRSGPLRGRHVPPSAVVIVQRSAVSSLRVSESHCRWVEVVTETGLMETRQTSYKTPNPCTPLATPSGRQAIKLPTPAQTSRLDRCPADPEDPRLASLTHGQRYSKQKN</sequence>
<accession>A0AAE0Y237</accession>